<gene>
    <name evidence="2" type="ORF">DYH56_04945</name>
</gene>
<dbReference type="InterPro" id="IPR009045">
    <property type="entry name" value="Zn_M74/Hedgehog-like"/>
</dbReference>
<dbReference type="Pfam" id="PF13539">
    <property type="entry name" value="Peptidase_M15_4"/>
    <property type="match status" value="1"/>
</dbReference>
<evidence type="ECO:0000259" key="1">
    <source>
        <dbReference type="Pfam" id="PF13539"/>
    </source>
</evidence>
<sequence>MNKISSRSIKNIQGIDPRLSLVVGMVLARGNVDFTLTSGLRTLEDQQKAFKGGYSKCDGVNRKSKHQLGKAIDFIPYPFDNDWNNIKQFKQIGEELKITAKHLGFKYSYGGDWTSFKDYPHFQLD</sequence>
<dbReference type="InterPro" id="IPR039561">
    <property type="entry name" value="Peptidase_M15C"/>
</dbReference>
<dbReference type="SUPFAM" id="SSF55166">
    <property type="entry name" value="Hedgehog/DD-peptidase"/>
    <property type="match status" value="1"/>
</dbReference>
<keyword evidence="3" id="KW-1185">Reference proteome</keyword>
<accession>A0ABX9KIM4</accession>
<feature type="domain" description="Peptidase M15C" evidence="1">
    <location>
        <begin position="61"/>
        <end position="124"/>
    </location>
</feature>
<dbReference type="RefSeq" id="WP_114641753.1">
    <property type="nucleotide sequence ID" value="NZ_JAACIO010000007.1"/>
</dbReference>
<evidence type="ECO:0000313" key="2">
    <source>
        <dbReference type="EMBL" id="REI42069.1"/>
    </source>
</evidence>
<name>A0ABX9KIM4_9FUSO</name>
<organism evidence="2 3">
    <name type="scientific">Psychrilyobacter piezotolerans</name>
    <dbReference type="NCBI Taxonomy" id="2293438"/>
    <lineage>
        <taxon>Bacteria</taxon>
        <taxon>Fusobacteriati</taxon>
        <taxon>Fusobacteriota</taxon>
        <taxon>Fusobacteriia</taxon>
        <taxon>Fusobacteriales</taxon>
        <taxon>Fusobacteriaceae</taxon>
        <taxon>Psychrilyobacter</taxon>
    </lineage>
</organism>
<dbReference type="CDD" id="cd14845">
    <property type="entry name" value="L-Ala-D-Glu_peptidase_like"/>
    <property type="match status" value="1"/>
</dbReference>
<dbReference type="EMBL" id="QUAJ01000006">
    <property type="protein sequence ID" value="REI42069.1"/>
    <property type="molecule type" value="Genomic_DNA"/>
</dbReference>
<comment type="caution">
    <text evidence="2">The sequence shown here is derived from an EMBL/GenBank/DDBJ whole genome shotgun (WGS) entry which is preliminary data.</text>
</comment>
<reference evidence="2 3" key="1">
    <citation type="submission" date="2018-08" db="EMBL/GenBank/DDBJ databases">
        <title>Draft genome sequence of Psychrilyobacter sp. strain SD5 isolated from Black Sea water.</title>
        <authorList>
            <person name="Yadav S."/>
            <person name="Villanueva L."/>
            <person name="Damste J.S.S."/>
        </authorList>
    </citation>
    <scope>NUCLEOTIDE SEQUENCE [LARGE SCALE GENOMIC DNA]</scope>
    <source>
        <strain evidence="2 3">SD5</strain>
    </source>
</reference>
<dbReference type="Proteomes" id="UP000263486">
    <property type="component" value="Unassembled WGS sequence"/>
</dbReference>
<protein>
    <submittedName>
        <fullName evidence="2">M15 family peptidase</fullName>
    </submittedName>
</protein>
<dbReference type="Gene3D" id="3.30.1380.10">
    <property type="match status" value="1"/>
</dbReference>
<evidence type="ECO:0000313" key="3">
    <source>
        <dbReference type="Proteomes" id="UP000263486"/>
    </source>
</evidence>
<proteinExistence type="predicted"/>